<dbReference type="VEuPathDB" id="FungiDB:C7M61_004643"/>
<dbReference type="PANTHER" id="PTHR13604">
    <property type="entry name" value="DC12-RELATED"/>
    <property type="match status" value="1"/>
</dbReference>
<keyword evidence="3" id="KW-0227">DNA damage</keyword>
<feature type="compositionally biased region" description="Basic and acidic residues" evidence="8">
    <location>
        <begin position="500"/>
        <end position="509"/>
    </location>
</feature>
<keyword evidence="4" id="KW-0378">Hydrolase</keyword>
<evidence type="ECO:0000256" key="8">
    <source>
        <dbReference type="SAM" id="MobiDB-lite"/>
    </source>
</evidence>
<accession>A0A2P7YHF4</accession>
<evidence type="ECO:0000256" key="7">
    <source>
        <dbReference type="ARBA" id="ARBA00023239"/>
    </source>
</evidence>
<sequence length="528" mass="59409">MCGRFAQGISIAQLPEQFNKTLNPGSENQLAKNSEKEFNTRAPGPDGLEHDVAINIVSLDFDGSFNIPPTSKAVIVYQNKENNYVFELLSFGYVATFEKPKDPAAVKRGNKNGPAYSKEIQHEQLRRFNCRKETMASNKLLWVEPRKNLRCVIPIQGYFEWKRTKEKPAYYVTLKDRPLVFLAGVYAHNYNYNDTEMVKDGDEYLSSFSIVTGPATGKGSNDLLWLHDRKPILLEPNTKEWHDWLTPNHEWNPELLDTALNHEDNKAYDVLTSYEVDKAIGNPSVDGPDNLKPVKKQQRDIGLFFGAQPKKAVKKEEPNVKDESNVKKESNVKEEQDAEGDSKEKDAEGKDDAKEEPDEDILEEIDDGLPEDGVENEDDVEDDGEYDDNAGGEADDGEDEDEDEGEDGDDGDDDDEVPDVKEEVEELEEDEEDDEDEEKVGNVEIEDDENPGEKEVGDDDLDDEDVKAEAQELGDDEEVKEDEPKAKESKKAPKDKKAKGKESGKDKEPLAGSKRKSSAQGNDSKRKK</sequence>
<dbReference type="GO" id="GO:0016829">
    <property type="term" value="F:lyase activity"/>
    <property type="evidence" value="ECO:0007669"/>
    <property type="project" value="UniProtKB-KW"/>
</dbReference>
<dbReference type="SUPFAM" id="SSF143081">
    <property type="entry name" value="BB1717-like"/>
    <property type="match status" value="1"/>
</dbReference>
<dbReference type="GO" id="GO:0008233">
    <property type="term" value="F:peptidase activity"/>
    <property type="evidence" value="ECO:0007669"/>
    <property type="project" value="UniProtKB-KW"/>
</dbReference>
<keyword evidence="5" id="KW-0190">Covalent protein-DNA linkage</keyword>
<dbReference type="GO" id="GO:0106300">
    <property type="term" value="P:protein-DNA covalent cross-linking repair"/>
    <property type="evidence" value="ECO:0007669"/>
    <property type="project" value="InterPro"/>
</dbReference>
<evidence type="ECO:0000256" key="2">
    <source>
        <dbReference type="ARBA" id="ARBA00022670"/>
    </source>
</evidence>
<evidence type="ECO:0000313" key="10">
    <source>
        <dbReference type="Proteomes" id="UP000241107"/>
    </source>
</evidence>
<evidence type="ECO:0000256" key="5">
    <source>
        <dbReference type="ARBA" id="ARBA00023124"/>
    </source>
</evidence>
<gene>
    <name evidence="9" type="ORF">C7M61_004643</name>
</gene>
<evidence type="ECO:0008006" key="11">
    <source>
        <dbReference type="Google" id="ProtNLM"/>
    </source>
</evidence>
<dbReference type="OrthoDB" id="2111841at2759"/>
<keyword evidence="7" id="KW-0456">Lyase</keyword>
<dbReference type="STRING" id="418784.A0A2P7YHF4"/>
<feature type="compositionally biased region" description="Basic and acidic residues" evidence="8">
    <location>
        <begin position="314"/>
        <end position="353"/>
    </location>
</feature>
<keyword evidence="10" id="KW-1185">Reference proteome</keyword>
<evidence type="ECO:0000256" key="4">
    <source>
        <dbReference type="ARBA" id="ARBA00022801"/>
    </source>
</evidence>
<protein>
    <recommendedName>
        <fullName evidence="11">Abasic site processing protein</fullName>
    </recommendedName>
</protein>
<keyword evidence="6" id="KW-0238">DNA-binding</keyword>
<feature type="compositionally biased region" description="Basic and acidic residues" evidence="8">
    <location>
        <begin position="482"/>
        <end position="492"/>
    </location>
</feature>
<dbReference type="PANTHER" id="PTHR13604:SF0">
    <property type="entry name" value="ABASIC SITE PROCESSING PROTEIN HMCES"/>
    <property type="match status" value="1"/>
</dbReference>
<comment type="caution">
    <text evidence="9">The sequence shown here is derived from an EMBL/GenBank/DDBJ whole genome shotgun (WGS) entry which is preliminary data.</text>
</comment>
<reference evidence="9 10" key="1">
    <citation type="submission" date="2018-03" db="EMBL/GenBank/DDBJ databases">
        <title>Candida pseudohaemulonii genome assembly and annotation.</title>
        <authorList>
            <person name="Munoz J.F."/>
            <person name="Gade L.G."/>
            <person name="Chow N.A."/>
            <person name="Litvintseva A.P."/>
            <person name="Loparev V.N."/>
            <person name="Cuomo C.A."/>
        </authorList>
    </citation>
    <scope>NUCLEOTIDE SEQUENCE [LARGE SCALE GENOMIC DNA]</scope>
    <source>
        <strain evidence="9 10">B12108</strain>
    </source>
</reference>
<evidence type="ECO:0000256" key="3">
    <source>
        <dbReference type="ARBA" id="ARBA00022763"/>
    </source>
</evidence>
<evidence type="ECO:0000256" key="1">
    <source>
        <dbReference type="ARBA" id="ARBA00008136"/>
    </source>
</evidence>
<proteinExistence type="inferred from homology"/>
<name>A0A2P7YHF4_9ASCO</name>
<keyword evidence="2" id="KW-0645">Protease</keyword>
<evidence type="ECO:0000256" key="6">
    <source>
        <dbReference type="ARBA" id="ARBA00023125"/>
    </source>
</evidence>
<dbReference type="RefSeq" id="XP_024711912.1">
    <property type="nucleotide sequence ID" value="XM_024859960.1"/>
</dbReference>
<dbReference type="GO" id="GO:0003697">
    <property type="term" value="F:single-stranded DNA binding"/>
    <property type="evidence" value="ECO:0007669"/>
    <property type="project" value="InterPro"/>
</dbReference>
<dbReference type="AlphaFoldDB" id="A0A2P7YHF4"/>
<feature type="region of interest" description="Disordered" evidence="8">
    <location>
        <begin position="23"/>
        <end position="45"/>
    </location>
</feature>
<feature type="compositionally biased region" description="Polar residues" evidence="8">
    <location>
        <begin position="23"/>
        <end position="32"/>
    </location>
</feature>
<dbReference type="InterPro" id="IPR003738">
    <property type="entry name" value="SRAP"/>
</dbReference>
<dbReference type="InterPro" id="IPR036590">
    <property type="entry name" value="SRAP-like"/>
</dbReference>
<feature type="region of interest" description="Disordered" evidence="8">
    <location>
        <begin position="305"/>
        <end position="528"/>
    </location>
</feature>
<dbReference type="GO" id="GO:0006508">
    <property type="term" value="P:proteolysis"/>
    <property type="evidence" value="ECO:0007669"/>
    <property type="project" value="UniProtKB-KW"/>
</dbReference>
<organism evidence="9 10">
    <name type="scientific">Candidozyma pseudohaemuli</name>
    <dbReference type="NCBI Taxonomy" id="418784"/>
    <lineage>
        <taxon>Eukaryota</taxon>
        <taxon>Fungi</taxon>
        <taxon>Dikarya</taxon>
        <taxon>Ascomycota</taxon>
        <taxon>Saccharomycotina</taxon>
        <taxon>Pichiomycetes</taxon>
        <taxon>Metschnikowiaceae</taxon>
        <taxon>Candidozyma</taxon>
    </lineage>
</organism>
<feature type="compositionally biased region" description="Acidic residues" evidence="8">
    <location>
        <begin position="354"/>
        <end position="481"/>
    </location>
</feature>
<evidence type="ECO:0000313" key="9">
    <source>
        <dbReference type="EMBL" id="PSK35396.1"/>
    </source>
</evidence>
<dbReference type="Pfam" id="PF02586">
    <property type="entry name" value="SRAP"/>
    <property type="match status" value="1"/>
</dbReference>
<dbReference type="EMBL" id="PYFQ01000016">
    <property type="protein sequence ID" value="PSK35396.1"/>
    <property type="molecule type" value="Genomic_DNA"/>
</dbReference>
<dbReference type="Proteomes" id="UP000241107">
    <property type="component" value="Unassembled WGS sequence"/>
</dbReference>
<dbReference type="Gene3D" id="3.90.1680.10">
    <property type="entry name" value="SOS response associated peptidase-like"/>
    <property type="match status" value="1"/>
</dbReference>
<dbReference type="GeneID" id="36568030"/>
<comment type="similarity">
    <text evidence="1">Belongs to the SOS response-associated peptidase family.</text>
</comment>